<sequence length="130" mass="13637">MRSLAYGAAILAAAGIMYLITMSPSEPAGQTNESPAAAETASITPDADVNTASLTMNVPEMHCPFACYPSVKENLEKRSDVLTVELAPQKEDGIIDNPQVIVTYKDGFDADQAIAQLEAAGFSGSTVVNN</sequence>
<name>A0A5B9MHB4_9BACT</name>
<evidence type="ECO:0008006" key="3">
    <source>
        <dbReference type="Google" id="ProtNLM"/>
    </source>
</evidence>
<dbReference type="Proteomes" id="UP000321353">
    <property type="component" value="Chromosome"/>
</dbReference>
<dbReference type="KEGG" id="smam:Mal15_47430"/>
<keyword evidence="2" id="KW-1185">Reference proteome</keyword>
<dbReference type="AlphaFoldDB" id="A0A5B9MHB4"/>
<dbReference type="SUPFAM" id="SSF55008">
    <property type="entry name" value="HMA, heavy metal-associated domain"/>
    <property type="match status" value="1"/>
</dbReference>
<protein>
    <recommendedName>
        <fullName evidence="3">HMA domain-containing protein</fullName>
    </recommendedName>
</protein>
<proteinExistence type="predicted"/>
<dbReference type="CDD" id="cd00371">
    <property type="entry name" value="HMA"/>
    <property type="match status" value="1"/>
</dbReference>
<accession>A0A5B9MHB4</accession>
<dbReference type="EMBL" id="CP036264">
    <property type="protein sequence ID" value="QEG00672.1"/>
    <property type="molecule type" value="Genomic_DNA"/>
</dbReference>
<dbReference type="InterPro" id="IPR036163">
    <property type="entry name" value="HMA_dom_sf"/>
</dbReference>
<dbReference type="RefSeq" id="WP_147869869.1">
    <property type="nucleotide sequence ID" value="NZ_CP036264.1"/>
</dbReference>
<evidence type="ECO:0000313" key="1">
    <source>
        <dbReference type="EMBL" id="QEG00672.1"/>
    </source>
</evidence>
<dbReference type="GO" id="GO:0046872">
    <property type="term" value="F:metal ion binding"/>
    <property type="evidence" value="ECO:0007669"/>
    <property type="project" value="InterPro"/>
</dbReference>
<gene>
    <name evidence="1" type="ORF">Mal15_47430</name>
</gene>
<dbReference type="InterPro" id="IPR006121">
    <property type="entry name" value="HMA_dom"/>
</dbReference>
<evidence type="ECO:0000313" key="2">
    <source>
        <dbReference type="Proteomes" id="UP000321353"/>
    </source>
</evidence>
<organism evidence="1 2">
    <name type="scientific">Stieleria maiorica</name>
    <dbReference type="NCBI Taxonomy" id="2795974"/>
    <lineage>
        <taxon>Bacteria</taxon>
        <taxon>Pseudomonadati</taxon>
        <taxon>Planctomycetota</taxon>
        <taxon>Planctomycetia</taxon>
        <taxon>Pirellulales</taxon>
        <taxon>Pirellulaceae</taxon>
        <taxon>Stieleria</taxon>
    </lineage>
</organism>
<reference evidence="1 2" key="1">
    <citation type="submission" date="2019-02" db="EMBL/GenBank/DDBJ databases">
        <title>Planctomycetal bacteria perform biofilm scaping via a novel small molecule.</title>
        <authorList>
            <person name="Jeske O."/>
            <person name="Boedeker C."/>
            <person name="Wiegand S."/>
            <person name="Breitling P."/>
            <person name="Kallscheuer N."/>
            <person name="Jogler M."/>
            <person name="Rohde M."/>
            <person name="Petersen J."/>
            <person name="Medema M.H."/>
            <person name="Surup F."/>
            <person name="Jogler C."/>
        </authorList>
    </citation>
    <scope>NUCLEOTIDE SEQUENCE [LARGE SCALE GENOMIC DNA]</scope>
    <source>
        <strain evidence="1 2">Mal15</strain>
    </source>
</reference>
<dbReference type="Gene3D" id="3.30.70.100">
    <property type="match status" value="1"/>
</dbReference>